<dbReference type="Proteomes" id="UP000233786">
    <property type="component" value="Unassembled WGS sequence"/>
</dbReference>
<reference evidence="6" key="1">
    <citation type="submission" date="2017-12" db="EMBL/GenBank/DDBJ databases">
        <title>Sequencing the genomes of 1000 Actinobacteria strains.</title>
        <authorList>
            <person name="Klenk H.-P."/>
        </authorList>
    </citation>
    <scope>NUCLEOTIDE SEQUENCE [LARGE SCALE GENOMIC DNA]</scope>
    <source>
        <strain evidence="6">DSM 44228</strain>
    </source>
</reference>
<feature type="binding site" evidence="2">
    <location>
        <position position="164"/>
    </location>
    <ligand>
        <name>CoA</name>
        <dbReference type="ChEBI" id="CHEBI:57287"/>
    </ligand>
</feature>
<dbReference type="AlphaFoldDB" id="A0A2N3Y4T3"/>
<proteinExistence type="predicted"/>
<feature type="binding site" evidence="2">
    <location>
        <position position="105"/>
    </location>
    <ligand>
        <name>CoA</name>
        <dbReference type="ChEBI" id="CHEBI:57287"/>
    </ligand>
</feature>
<evidence type="ECO:0000313" key="7">
    <source>
        <dbReference type="Proteomes" id="UP000233786"/>
    </source>
</evidence>
<dbReference type="STRING" id="994479.GCA_000194155_05784"/>
<evidence type="ECO:0000313" key="6">
    <source>
        <dbReference type="EMBL" id="PKW17917.1"/>
    </source>
</evidence>
<dbReference type="InterPro" id="IPR003542">
    <property type="entry name" value="Enbac_synth_compD-like"/>
</dbReference>
<keyword evidence="7" id="KW-1185">Reference proteome</keyword>
<gene>
    <name evidence="6" type="ORF">A8926_5946</name>
</gene>
<comment type="cofactor">
    <cofactor evidence="3">
        <name>Mg(2+)</name>
        <dbReference type="ChEBI" id="CHEBI:18420"/>
    </cofactor>
</comment>
<dbReference type="GO" id="GO:0009366">
    <property type="term" value="C:enterobactin synthetase complex"/>
    <property type="evidence" value="ECO:0007669"/>
    <property type="project" value="InterPro"/>
</dbReference>
<dbReference type="InterPro" id="IPR037143">
    <property type="entry name" value="4-PPantetheinyl_Trfase_dom_sf"/>
</dbReference>
<feature type="binding site" evidence="2">
    <location>
        <position position="150"/>
    </location>
    <ligand>
        <name>CoA</name>
        <dbReference type="ChEBI" id="CHEBI:57287"/>
    </ligand>
</feature>
<dbReference type="PRINTS" id="PR01399">
    <property type="entry name" value="ENTSNTHTASED"/>
</dbReference>
<name>A0A2N3Y4T3_SACSN</name>
<feature type="binding site" evidence="2">
    <location>
        <position position="47"/>
    </location>
    <ligand>
        <name>CoA</name>
        <dbReference type="ChEBI" id="CHEBI:57287"/>
    </ligand>
</feature>
<keyword evidence="1 6" id="KW-0808">Transferase</keyword>
<feature type="binding site" evidence="2">
    <location>
        <begin position="83"/>
        <end position="84"/>
    </location>
    <ligand>
        <name>CoA</name>
        <dbReference type="ChEBI" id="CHEBI:57287"/>
    </ligand>
</feature>
<dbReference type="PANTHER" id="PTHR38096">
    <property type="entry name" value="ENTEROBACTIN SYNTHASE COMPONENT D"/>
    <property type="match status" value="1"/>
</dbReference>
<comment type="caution">
    <text evidence="6">The sequence shown here is derived from an EMBL/GenBank/DDBJ whole genome shotgun (WGS) entry which is preliminary data.</text>
</comment>
<sequence length="216" mass="23631">MIEEILAPGVVTEETFSDDSASPLFPEELALVASAVPKRRNEFTTTRGCARKALGSLGFPPAPLLTGERGAPIWPDGVVGSMTHCDGYRAAVVAHQSDFLALGIDAEPAGPLPDGVLDAIARPEELVRLKDLADTREEVCWDRILFSAKESVYKTWFPVTRQWLGFEDASIDIDPDTGAFRARLLVSAETFGPRTEFHGRWMLRDGLVLTAISHPR</sequence>
<dbReference type="InterPro" id="IPR008278">
    <property type="entry name" value="4-PPantetheinyl_Trfase_dom"/>
</dbReference>
<keyword evidence="3" id="KW-0479">Metal-binding</keyword>
<keyword evidence="3" id="KW-0460">Magnesium</keyword>
<feature type="binding site" evidence="3">
    <location>
        <position position="105"/>
    </location>
    <ligand>
        <name>Mg(2+)</name>
        <dbReference type="ChEBI" id="CHEBI:18420"/>
    </ligand>
</feature>
<dbReference type="RefSeq" id="WP_010312004.1">
    <property type="nucleotide sequence ID" value="NZ_CP061007.1"/>
</dbReference>
<feature type="binding site" evidence="2">
    <location>
        <position position="154"/>
    </location>
    <ligand>
        <name>CoA</name>
        <dbReference type="ChEBI" id="CHEBI:57287"/>
    </ligand>
</feature>
<evidence type="ECO:0000256" key="3">
    <source>
        <dbReference type="PIRSR" id="PIRSR603542-2"/>
    </source>
</evidence>
<dbReference type="Pfam" id="PF01648">
    <property type="entry name" value="ACPS"/>
    <property type="match status" value="1"/>
</dbReference>
<accession>A0A2N3Y4T3</accession>
<dbReference type="SUPFAM" id="SSF56214">
    <property type="entry name" value="4'-phosphopantetheinyl transferase"/>
    <property type="match status" value="1"/>
</dbReference>
<evidence type="ECO:0000259" key="4">
    <source>
        <dbReference type="Pfam" id="PF01648"/>
    </source>
</evidence>
<dbReference type="PANTHER" id="PTHR38096:SF1">
    <property type="entry name" value="ENTEROBACTIN SYNTHASE COMPONENT D"/>
    <property type="match status" value="1"/>
</dbReference>
<dbReference type="OrthoDB" id="8210607at2"/>
<protein>
    <submittedName>
        <fullName evidence="6">4'-phosphopantetheinyl transferase EntD</fullName>
    </submittedName>
</protein>
<dbReference type="EMBL" id="PJNB01000001">
    <property type="protein sequence ID" value="PKW17917.1"/>
    <property type="molecule type" value="Genomic_DNA"/>
</dbReference>
<feature type="domain" description="4'-phosphopantetheinyl transferase" evidence="4">
    <location>
        <begin position="102"/>
        <end position="180"/>
    </location>
</feature>
<dbReference type="GO" id="GO:0000287">
    <property type="term" value="F:magnesium ion binding"/>
    <property type="evidence" value="ECO:0007669"/>
    <property type="project" value="InterPro"/>
</dbReference>
<feature type="domain" description="4'-phosphopantetheinyl transferase N-terminal" evidence="5">
    <location>
        <begin position="28"/>
        <end position="94"/>
    </location>
</feature>
<dbReference type="Pfam" id="PF17837">
    <property type="entry name" value="4PPT_N"/>
    <property type="match status" value="1"/>
</dbReference>
<dbReference type="GO" id="GO:0009239">
    <property type="term" value="P:enterobactin biosynthetic process"/>
    <property type="evidence" value="ECO:0007669"/>
    <property type="project" value="InterPro"/>
</dbReference>
<feature type="binding site" evidence="3">
    <location>
        <position position="106"/>
    </location>
    <ligand>
        <name>Mg(2+)</name>
        <dbReference type="ChEBI" id="CHEBI:18420"/>
    </ligand>
</feature>
<evidence type="ECO:0000256" key="2">
    <source>
        <dbReference type="PIRSR" id="PIRSR603542-1"/>
    </source>
</evidence>
<feature type="binding site" evidence="3">
    <location>
        <position position="107"/>
    </location>
    <ligand>
        <name>Mg(2+)</name>
        <dbReference type="ChEBI" id="CHEBI:18420"/>
    </ligand>
</feature>
<evidence type="ECO:0000259" key="5">
    <source>
        <dbReference type="Pfam" id="PF17837"/>
    </source>
</evidence>
<dbReference type="GO" id="GO:0005886">
    <property type="term" value="C:plasma membrane"/>
    <property type="evidence" value="ECO:0007669"/>
    <property type="project" value="TreeGrafter"/>
</dbReference>
<feature type="binding site" evidence="2">
    <location>
        <position position="39"/>
    </location>
    <ligand>
        <name>CoA</name>
        <dbReference type="ChEBI" id="CHEBI:57287"/>
    </ligand>
</feature>
<organism evidence="6 7">
    <name type="scientific">Saccharopolyspora spinosa</name>
    <dbReference type="NCBI Taxonomy" id="60894"/>
    <lineage>
        <taxon>Bacteria</taxon>
        <taxon>Bacillati</taxon>
        <taxon>Actinomycetota</taxon>
        <taxon>Actinomycetes</taxon>
        <taxon>Pseudonocardiales</taxon>
        <taxon>Pseudonocardiaceae</taxon>
        <taxon>Saccharopolyspora</taxon>
    </lineage>
</organism>
<dbReference type="InterPro" id="IPR041354">
    <property type="entry name" value="4PPT_N"/>
</dbReference>
<dbReference type="GO" id="GO:0008897">
    <property type="term" value="F:holo-[acyl-carrier-protein] synthase activity"/>
    <property type="evidence" value="ECO:0007669"/>
    <property type="project" value="InterPro"/>
</dbReference>
<dbReference type="Gene3D" id="3.90.470.20">
    <property type="entry name" value="4'-phosphopantetheinyl transferase domain"/>
    <property type="match status" value="1"/>
</dbReference>
<evidence type="ECO:0000256" key="1">
    <source>
        <dbReference type="ARBA" id="ARBA00022679"/>
    </source>
</evidence>